<comment type="similarity">
    <text evidence="10">Belongs to the insect chemoreceptor superfamily. Heteromeric odorant receptor channel (TC 1.A.69) family.</text>
</comment>
<dbReference type="PANTHER" id="PTHR21137:SF35">
    <property type="entry name" value="ODORANT RECEPTOR 19A-RELATED"/>
    <property type="match status" value="1"/>
</dbReference>
<feature type="transmembrane region" description="Helical" evidence="10">
    <location>
        <begin position="125"/>
        <end position="151"/>
    </location>
</feature>
<dbReference type="Pfam" id="PF02949">
    <property type="entry name" value="7tm_6"/>
    <property type="match status" value="1"/>
</dbReference>
<dbReference type="GO" id="GO:0007165">
    <property type="term" value="P:signal transduction"/>
    <property type="evidence" value="ECO:0007669"/>
    <property type="project" value="UniProtKB-KW"/>
</dbReference>
<keyword evidence="2" id="KW-1003">Cell membrane</keyword>
<accession>A0AAV0W8S7</accession>
<keyword evidence="12" id="KW-1185">Reference proteome</keyword>
<feature type="transmembrane region" description="Helical" evidence="10">
    <location>
        <begin position="200"/>
        <end position="222"/>
    </location>
</feature>
<feature type="transmembrane region" description="Helical" evidence="10">
    <location>
        <begin position="73"/>
        <end position="92"/>
    </location>
</feature>
<evidence type="ECO:0000313" key="12">
    <source>
        <dbReference type="Proteomes" id="UP001160148"/>
    </source>
</evidence>
<keyword evidence="8 10" id="KW-0675">Receptor</keyword>
<dbReference type="EMBL" id="CARXXK010000001">
    <property type="protein sequence ID" value="CAI6352152.1"/>
    <property type="molecule type" value="Genomic_DNA"/>
</dbReference>
<feature type="transmembrane region" description="Helical" evidence="10">
    <location>
        <begin position="287"/>
        <end position="310"/>
    </location>
</feature>
<evidence type="ECO:0000256" key="2">
    <source>
        <dbReference type="ARBA" id="ARBA00022475"/>
    </source>
</evidence>
<sequence length="418" mass="48293">MIPNTRTKYIMNIKLMKLTGLYQLLNPDTPKSFGCNIFKLGGTLGAIFLVLTFLMCNLSIYYSLNDFTEAVKYFMLIIATVFALTKMSFIVLNSNALWNLISFTSIDYFTYKDQPKYMLIYARKLSISISNIFTLSWIVVISVWVLSPIVIKDNFMNVKSKDDTYNQYRYNMLNLIFPVSAQFYNNNFIVFYLLESIALIAYGYSMMVFDNLVVSLCITITYQLKSIALSYSTLGYDNIDIDFKSTDVENKSLNERSNDYNGLIFIIQDHQKCIKTMNEVYNVLRPILLFQLLAESTLITVQPFLVILNINKGLSPTSPESIKLILSALTNMVHLFSTCYLFTIINNRKYDINFALYSCNWTEKNMMFKNLLLFSMQINNSEKLKLKASAQMIVNLQLFTKVIQTTYSIASVLVNHYR</sequence>
<evidence type="ECO:0000256" key="10">
    <source>
        <dbReference type="RuleBase" id="RU351113"/>
    </source>
</evidence>
<organism evidence="11 12">
    <name type="scientific">Macrosiphum euphorbiae</name>
    <name type="common">potato aphid</name>
    <dbReference type="NCBI Taxonomy" id="13131"/>
    <lineage>
        <taxon>Eukaryota</taxon>
        <taxon>Metazoa</taxon>
        <taxon>Ecdysozoa</taxon>
        <taxon>Arthropoda</taxon>
        <taxon>Hexapoda</taxon>
        <taxon>Insecta</taxon>
        <taxon>Pterygota</taxon>
        <taxon>Neoptera</taxon>
        <taxon>Paraneoptera</taxon>
        <taxon>Hemiptera</taxon>
        <taxon>Sternorrhyncha</taxon>
        <taxon>Aphidomorpha</taxon>
        <taxon>Aphidoidea</taxon>
        <taxon>Aphididae</taxon>
        <taxon>Macrosiphini</taxon>
        <taxon>Macrosiphum</taxon>
    </lineage>
</organism>
<name>A0AAV0W8S7_9HEMI</name>
<protein>
    <recommendedName>
        <fullName evidence="10">Odorant receptor</fullName>
    </recommendedName>
</protein>
<keyword evidence="3 10" id="KW-0716">Sensory transduction</keyword>
<evidence type="ECO:0000256" key="8">
    <source>
        <dbReference type="ARBA" id="ARBA00023170"/>
    </source>
</evidence>
<dbReference type="InterPro" id="IPR004117">
    <property type="entry name" value="7tm6_olfct_rcpt"/>
</dbReference>
<evidence type="ECO:0000256" key="7">
    <source>
        <dbReference type="ARBA" id="ARBA00023136"/>
    </source>
</evidence>
<evidence type="ECO:0000256" key="6">
    <source>
        <dbReference type="ARBA" id="ARBA00022989"/>
    </source>
</evidence>
<keyword evidence="4 10" id="KW-0812">Transmembrane</keyword>
<feature type="transmembrane region" description="Helical" evidence="10">
    <location>
        <begin position="322"/>
        <end position="345"/>
    </location>
</feature>
<gene>
    <name evidence="11" type="ORF">MEUPH1_LOCUS8431</name>
</gene>
<evidence type="ECO:0000256" key="5">
    <source>
        <dbReference type="ARBA" id="ARBA00022725"/>
    </source>
</evidence>
<keyword evidence="6 10" id="KW-1133">Transmembrane helix</keyword>
<reference evidence="11 12" key="1">
    <citation type="submission" date="2023-01" db="EMBL/GenBank/DDBJ databases">
        <authorList>
            <person name="Whitehead M."/>
        </authorList>
    </citation>
    <scope>NUCLEOTIDE SEQUENCE [LARGE SCALE GENOMIC DNA]</scope>
</reference>
<comment type="caution">
    <text evidence="11">The sequence shown here is derived from an EMBL/GenBank/DDBJ whole genome shotgun (WGS) entry which is preliminary data.</text>
</comment>
<evidence type="ECO:0000256" key="3">
    <source>
        <dbReference type="ARBA" id="ARBA00022606"/>
    </source>
</evidence>
<dbReference type="PANTHER" id="PTHR21137">
    <property type="entry name" value="ODORANT RECEPTOR"/>
    <property type="match status" value="1"/>
</dbReference>
<evidence type="ECO:0000256" key="1">
    <source>
        <dbReference type="ARBA" id="ARBA00004651"/>
    </source>
</evidence>
<dbReference type="Proteomes" id="UP001160148">
    <property type="component" value="Unassembled WGS sequence"/>
</dbReference>
<feature type="transmembrane region" description="Helical" evidence="10">
    <location>
        <begin position="37"/>
        <end position="61"/>
    </location>
</feature>
<dbReference type="GO" id="GO:0005886">
    <property type="term" value="C:plasma membrane"/>
    <property type="evidence" value="ECO:0007669"/>
    <property type="project" value="UniProtKB-SubCell"/>
</dbReference>
<feature type="transmembrane region" description="Helical" evidence="10">
    <location>
        <begin position="172"/>
        <end position="194"/>
    </location>
</feature>
<dbReference type="GO" id="GO:0005549">
    <property type="term" value="F:odorant binding"/>
    <property type="evidence" value="ECO:0007669"/>
    <property type="project" value="InterPro"/>
</dbReference>
<keyword evidence="5 10" id="KW-0552">Olfaction</keyword>
<dbReference type="GO" id="GO:0004984">
    <property type="term" value="F:olfactory receptor activity"/>
    <property type="evidence" value="ECO:0007669"/>
    <property type="project" value="InterPro"/>
</dbReference>
<evidence type="ECO:0000256" key="9">
    <source>
        <dbReference type="ARBA" id="ARBA00023224"/>
    </source>
</evidence>
<comment type="subcellular location">
    <subcellularLocation>
        <location evidence="1 10">Cell membrane</location>
        <topology evidence="1 10">Multi-pass membrane protein</topology>
    </subcellularLocation>
</comment>
<evidence type="ECO:0000313" key="11">
    <source>
        <dbReference type="EMBL" id="CAI6352152.1"/>
    </source>
</evidence>
<dbReference type="AlphaFoldDB" id="A0AAV0W8S7"/>
<keyword evidence="7 10" id="KW-0472">Membrane</keyword>
<keyword evidence="9 10" id="KW-0807">Transducer</keyword>
<proteinExistence type="inferred from homology"/>
<evidence type="ECO:0000256" key="4">
    <source>
        <dbReference type="ARBA" id="ARBA00022692"/>
    </source>
</evidence>